<gene>
    <name evidence="1" type="ORF">PAXRUDRAFT_176907</name>
</gene>
<organism evidence="1 2">
    <name type="scientific">Paxillus rubicundulus Ve08.2h10</name>
    <dbReference type="NCBI Taxonomy" id="930991"/>
    <lineage>
        <taxon>Eukaryota</taxon>
        <taxon>Fungi</taxon>
        <taxon>Dikarya</taxon>
        <taxon>Basidiomycota</taxon>
        <taxon>Agaricomycotina</taxon>
        <taxon>Agaricomycetes</taxon>
        <taxon>Agaricomycetidae</taxon>
        <taxon>Boletales</taxon>
        <taxon>Paxilineae</taxon>
        <taxon>Paxillaceae</taxon>
        <taxon>Paxillus</taxon>
    </lineage>
</organism>
<sequence>THSLKAFAVTILAIVPHAGDVKQLFSDIGGTQSPRHCNLSVDTFETLEKNCANLRYHLHTRNIADRKWTCHHHAHMHTGEEPGINLDVTKDLEQKLQAQRPFLWMMLTQNLQYLMHRKRENNWKVFMEGNYYNFEELEQVDKGIAPKVMEDEAVAVDHSANNDGRWDMSDLMLSSGLACP</sequence>
<keyword evidence="2" id="KW-1185">Reference proteome</keyword>
<protein>
    <submittedName>
        <fullName evidence="1">Uncharacterized protein</fullName>
    </submittedName>
</protein>
<evidence type="ECO:0000313" key="2">
    <source>
        <dbReference type="Proteomes" id="UP000054538"/>
    </source>
</evidence>
<feature type="non-terminal residue" evidence="1">
    <location>
        <position position="1"/>
    </location>
</feature>
<reference evidence="2" key="2">
    <citation type="submission" date="2015-01" db="EMBL/GenBank/DDBJ databases">
        <title>Evolutionary Origins and Diversification of the Mycorrhizal Mutualists.</title>
        <authorList>
            <consortium name="DOE Joint Genome Institute"/>
            <consortium name="Mycorrhizal Genomics Consortium"/>
            <person name="Kohler A."/>
            <person name="Kuo A."/>
            <person name="Nagy L.G."/>
            <person name="Floudas D."/>
            <person name="Copeland A."/>
            <person name="Barry K.W."/>
            <person name="Cichocki N."/>
            <person name="Veneault-Fourrey C."/>
            <person name="LaButti K."/>
            <person name="Lindquist E.A."/>
            <person name="Lipzen A."/>
            <person name="Lundell T."/>
            <person name="Morin E."/>
            <person name="Murat C."/>
            <person name="Riley R."/>
            <person name="Ohm R."/>
            <person name="Sun H."/>
            <person name="Tunlid A."/>
            <person name="Henrissat B."/>
            <person name="Grigoriev I.V."/>
            <person name="Hibbett D.S."/>
            <person name="Martin F."/>
        </authorList>
    </citation>
    <scope>NUCLEOTIDE SEQUENCE [LARGE SCALE GENOMIC DNA]</scope>
    <source>
        <strain evidence="2">Ve08.2h10</strain>
    </source>
</reference>
<proteinExistence type="predicted"/>
<accession>A0A0D0D2B6</accession>
<dbReference type="Proteomes" id="UP000054538">
    <property type="component" value="Unassembled WGS sequence"/>
</dbReference>
<evidence type="ECO:0000313" key="1">
    <source>
        <dbReference type="EMBL" id="KIK74014.1"/>
    </source>
</evidence>
<reference evidence="1 2" key="1">
    <citation type="submission" date="2014-04" db="EMBL/GenBank/DDBJ databases">
        <authorList>
            <consortium name="DOE Joint Genome Institute"/>
            <person name="Kuo A."/>
            <person name="Kohler A."/>
            <person name="Jargeat P."/>
            <person name="Nagy L.G."/>
            <person name="Floudas D."/>
            <person name="Copeland A."/>
            <person name="Barry K.W."/>
            <person name="Cichocki N."/>
            <person name="Veneault-Fourrey C."/>
            <person name="LaButti K."/>
            <person name="Lindquist E.A."/>
            <person name="Lipzen A."/>
            <person name="Lundell T."/>
            <person name="Morin E."/>
            <person name="Murat C."/>
            <person name="Sun H."/>
            <person name="Tunlid A."/>
            <person name="Henrissat B."/>
            <person name="Grigoriev I.V."/>
            <person name="Hibbett D.S."/>
            <person name="Martin F."/>
            <person name="Nordberg H.P."/>
            <person name="Cantor M.N."/>
            <person name="Hua S.X."/>
        </authorList>
    </citation>
    <scope>NUCLEOTIDE SEQUENCE [LARGE SCALE GENOMIC DNA]</scope>
    <source>
        <strain evidence="1 2">Ve08.2h10</strain>
    </source>
</reference>
<dbReference type="HOGENOM" id="CLU_1277973_0_0_1"/>
<dbReference type="AlphaFoldDB" id="A0A0D0D2B6"/>
<dbReference type="STRING" id="930991.A0A0D0D2B6"/>
<dbReference type="EMBL" id="KN829238">
    <property type="protein sequence ID" value="KIK74014.1"/>
    <property type="molecule type" value="Genomic_DNA"/>
</dbReference>
<dbReference type="OrthoDB" id="3040430at2759"/>
<name>A0A0D0D2B6_9AGAM</name>
<dbReference type="InParanoid" id="A0A0D0D2B6"/>